<dbReference type="Gramene" id="CDF33936">
    <property type="protein sequence ID" value="CDF33936"/>
    <property type="gene ID" value="CHC_T00002610001"/>
</dbReference>
<dbReference type="RefSeq" id="XP_005713755.1">
    <property type="nucleotide sequence ID" value="XM_005713698.1"/>
</dbReference>
<dbReference type="Proteomes" id="UP000012073">
    <property type="component" value="Unassembled WGS sequence"/>
</dbReference>
<dbReference type="AlphaFoldDB" id="R7Q969"/>
<name>R7Q969_CHOCR</name>
<dbReference type="GeneID" id="17321465"/>
<sequence length="39" mass="4205">MGGISRLRTALQQLATDFNRISRLSVTTRTPASASSNEP</sequence>
<gene>
    <name evidence="1" type="ORF">CHC_T00002610001</name>
</gene>
<organism evidence="1 2">
    <name type="scientific">Chondrus crispus</name>
    <name type="common">Carrageen Irish moss</name>
    <name type="synonym">Polymorpha crispa</name>
    <dbReference type="NCBI Taxonomy" id="2769"/>
    <lineage>
        <taxon>Eukaryota</taxon>
        <taxon>Rhodophyta</taxon>
        <taxon>Florideophyceae</taxon>
        <taxon>Rhodymeniophycidae</taxon>
        <taxon>Gigartinales</taxon>
        <taxon>Gigartinaceae</taxon>
        <taxon>Chondrus</taxon>
    </lineage>
</organism>
<evidence type="ECO:0000313" key="2">
    <source>
        <dbReference type="Proteomes" id="UP000012073"/>
    </source>
</evidence>
<reference evidence="2" key="1">
    <citation type="journal article" date="2013" name="Proc. Natl. Acad. Sci. U.S.A.">
        <title>Genome structure and metabolic features in the red seaweed Chondrus crispus shed light on evolution of the Archaeplastida.</title>
        <authorList>
            <person name="Collen J."/>
            <person name="Porcel B."/>
            <person name="Carre W."/>
            <person name="Ball S.G."/>
            <person name="Chaparro C."/>
            <person name="Tonon T."/>
            <person name="Barbeyron T."/>
            <person name="Michel G."/>
            <person name="Noel B."/>
            <person name="Valentin K."/>
            <person name="Elias M."/>
            <person name="Artiguenave F."/>
            <person name="Arun A."/>
            <person name="Aury J.M."/>
            <person name="Barbosa-Neto J.F."/>
            <person name="Bothwell J.H."/>
            <person name="Bouget F.Y."/>
            <person name="Brillet L."/>
            <person name="Cabello-Hurtado F."/>
            <person name="Capella-Gutierrez S."/>
            <person name="Charrier B."/>
            <person name="Cladiere L."/>
            <person name="Cock J.M."/>
            <person name="Coelho S.M."/>
            <person name="Colleoni C."/>
            <person name="Czjzek M."/>
            <person name="Da Silva C."/>
            <person name="Delage L."/>
            <person name="Denoeud F."/>
            <person name="Deschamps P."/>
            <person name="Dittami S.M."/>
            <person name="Gabaldon T."/>
            <person name="Gachon C.M."/>
            <person name="Groisillier A."/>
            <person name="Herve C."/>
            <person name="Jabbari K."/>
            <person name="Katinka M."/>
            <person name="Kloareg B."/>
            <person name="Kowalczyk N."/>
            <person name="Labadie K."/>
            <person name="Leblanc C."/>
            <person name="Lopez P.J."/>
            <person name="McLachlan D.H."/>
            <person name="Meslet-Cladiere L."/>
            <person name="Moustafa A."/>
            <person name="Nehr Z."/>
            <person name="Nyvall Collen P."/>
            <person name="Panaud O."/>
            <person name="Partensky F."/>
            <person name="Poulain J."/>
            <person name="Rensing S.A."/>
            <person name="Rousvoal S."/>
            <person name="Samson G."/>
            <person name="Symeonidi A."/>
            <person name="Weissenbach J."/>
            <person name="Zambounis A."/>
            <person name="Wincker P."/>
            <person name="Boyen C."/>
        </authorList>
    </citation>
    <scope>NUCLEOTIDE SEQUENCE [LARGE SCALE GENOMIC DNA]</scope>
    <source>
        <strain evidence="2">cv. Stackhouse</strain>
    </source>
</reference>
<keyword evidence="2" id="KW-1185">Reference proteome</keyword>
<accession>R7Q969</accession>
<proteinExistence type="predicted"/>
<evidence type="ECO:0000313" key="1">
    <source>
        <dbReference type="EMBL" id="CDF33936.1"/>
    </source>
</evidence>
<protein>
    <submittedName>
        <fullName evidence="1">Uncharacterized protein</fullName>
    </submittedName>
</protein>
<dbReference type="EMBL" id="HG001662">
    <property type="protein sequence ID" value="CDF33936.1"/>
    <property type="molecule type" value="Genomic_DNA"/>
</dbReference>
<dbReference type="KEGG" id="ccp:CHC_T00002610001"/>